<name>A0ABR6V4U6_9PSED</name>
<dbReference type="Proteomes" id="UP000628086">
    <property type="component" value="Unassembled WGS sequence"/>
</dbReference>
<dbReference type="EMBL" id="JABWRS010000004">
    <property type="protein sequence ID" value="MBC3475530.1"/>
    <property type="molecule type" value="Genomic_DNA"/>
</dbReference>
<accession>A0ABR6V4U6</accession>
<reference evidence="1 2" key="1">
    <citation type="journal article" date="2020" name="Microorganisms">
        <title>Reliable Identification of Environmental Pseudomonas Isolates Using the rpoD Gene.</title>
        <authorList>
            <consortium name="The Broad Institute Genome Sequencing Platform"/>
            <person name="Girard L."/>
            <person name="Lood C."/>
            <person name="Rokni-Zadeh H."/>
            <person name="van Noort V."/>
            <person name="Lavigne R."/>
            <person name="De Mot R."/>
        </authorList>
    </citation>
    <scope>NUCLEOTIDE SEQUENCE [LARGE SCALE GENOMIC DNA]</scope>
    <source>
        <strain evidence="1 2">RW7P2</strain>
    </source>
</reference>
<keyword evidence="2" id="KW-1185">Reference proteome</keyword>
<proteinExistence type="predicted"/>
<sequence length="134" mass="15008">MHQPHVLLHQPRPSHQILLHQACNAVGVFNVRVIPTLDDLYACLACEQVADVLVLDHAIAPESGMALLEQIANKRCLRALLFVGQANEGCLNLANEARRRGLWVLAELPWPLPMPRWQQALQRIQTVISPTHAH</sequence>
<keyword evidence="1" id="KW-0418">Kinase</keyword>
<evidence type="ECO:0000313" key="1">
    <source>
        <dbReference type="EMBL" id="MBC3475530.1"/>
    </source>
</evidence>
<evidence type="ECO:0000313" key="2">
    <source>
        <dbReference type="Proteomes" id="UP000628086"/>
    </source>
</evidence>
<dbReference type="RefSeq" id="WP_027906550.1">
    <property type="nucleotide sequence ID" value="NZ_JABWRR010000013.1"/>
</dbReference>
<gene>
    <name evidence="1" type="ORF">HU747_07940</name>
</gene>
<organism evidence="1 2">
    <name type="scientific">Pseudomonas taiwanensis</name>
    <dbReference type="NCBI Taxonomy" id="470150"/>
    <lineage>
        <taxon>Bacteria</taxon>
        <taxon>Pseudomonadati</taxon>
        <taxon>Pseudomonadota</taxon>
        <taxon>Gammaproteobacteria</taxon>
        <taxon>Pseudomonadales</taxon>
        <taxon>Pseudomonadaceae</taxon>
        <taxon>Pseudomonas</taxon>
    </lineage>
</organism>
<comment type="caution">
    <text evidence="1">The sequence shown here is derived from an EMBL/GenBank/DDBJ whole genome shotgun (WGS) entry which is preliminary data.</text>
</comment>
<keyword evidence="1" id="KW-0808">Transferase</keyword>
<protein>
    <submittedName>
        <fullName evidence="1">Histidine kinase</fullName>
    </submittedName>
</protein>
<dbReference type="GO" id="GO:0016301">
    <property type="term" value="F:kinase activity"/>
    <property type="evidence" value="ECO:0007669"/>
    <property type="project" value="UniProtKB-KW"/>
</dbReference>